<protein>
    <submittedName>
        <fullName evidence="5">AAA family ATPase</fullName>
    </submittedName>
</protein>
<organism evidence="5 6">
    <name type="scientific">Candidatus Naiadarchaeum limnaeum</name>
    <dbReference type="NCBI Taxonomy" id="2756139"/>
    <lineage>
        <taxon>Archaea</taxon>
        <taxon>Candidatus Undinarchaeota</taxon>
        <taxon>Candidatus Undinarchaeia</taxon>
        <taxon>Candidatus Naiadarchaeales</taxon>
        <taxon>Candidatus Naiadarchaeaceae</taxon>
        <taxon>Candidatus Naiadarchaeum</taxon>
    </lineage>
</organism>
<dbReference type="Proteomes" id="UP000646946">
    <property type="component" value="Unassembled WGS sequence"/>
</dbReference>
<evidence type="ECO:0000256" key="1">
    <source>
        <dbReference type="ARBA" id="ARBA00023054"/>
    </source>
</evidence>
<reference evidence="5 6" key="1">
    <citation type="journal article" name="Nat. Commun.">
        <title>Undinarchaeota illuminate DPANN phylogeny and the impact of gene transfer on archaeal evolution.</title>
        <authorList>
            <person name="Dombrowski N."/>
            <person name="Williams T.A."/>
            <person name="Sun J."/>
            <person name="Woodcroft B.J."/>
            <person name="Lee J.H."/>
            <person name="Minh B.Q."/>
            <person name="Rinke C."/>
            <person name="Spang A."/>
        </authorList>
    </citation>
    <scope>NUCLEOTIDE SEQUENCE [LARGE SCALE GENOMIC DNA]</scope>
    <source>
        <strain evidence="5">MAG_bin1129</strain>
    </source>
</reference>
<dbReference type="InterPro" id="IPR010935">
    <property type="entry name" value="SMC_hinge"/>
</dbReference>
<keyword evidence="1 2" id="KW-0175">Coiled coil</keyword>
<dbReference type="Gene3D" id="3.30.70.1620">
    <property type="match status" value="1"/>
</dbReference>
<name>A0A832URR5_9ARCH</name>
<dbReference type="Pfam" id="PF02463">
    <property type="entry name" value="SMC_N"/>
    <property type="match status" value="1"/>
</dbReference>
<feature type="coiled-coil region" evidence="2">
    <location>
        <begin position="261"/>
        <end position="317"/>
    </location>
</feature>
<feature type="coiled-coil region" evidence="2">
    <location>
        <begin position="496"/>
        <end position="572"/>
    </location>
</feature>
<dbReference type="GO" id="GO:0005524">
    <property type="term" value="F:ATP binding"/>
    <property type="evidence" value="ECO:0007669"/>
    <property type="project" value="InterPro"/>
</dbReference>
<dbReference type="PANTHER" id="PTHR43977">
    <property type="entry name" value="STRUCTURAL MAINTENANCE OF CHROMOSOMES PROTEIN 3"/>
    <property type="match status" value="1"/>
</dbReference>
<dbReference type="SUPFAM" id="SSF75553">
    <property type="entry name" value="Smc hinge domain"/>
    <property type="match status" value="1"/>
</dbReference>
<dbReference type="GO" id="GO:0005694">
    <property type="term" value="C:chromosome"/>
    <property type="evidence" value="ECO:0007669"/>
    <property type="project" value="InterPro"/>
</dbReference>
<keyword evidence="6" id="KW-1185">Reference proteome</keyword>
<dbReference type="SUPFAM" id="SSF52540">
    <property type="entry name" value="P-loop containing nucleoside triphosphate hydrolases"/>
    <property type="match status" value="1"/>
</dbReference>
<dbReference type="InterPro" id="IPR027417">
    <property type="entry name" value="P-loop_NTPase"/>
</dbReference>
<feature type="domain" description="SMC hinge" evidence="4">
    <location>
        <begin position="348"/>
        <end position="458"/>
    </location>
</feature>
<dbReference type="Gene3D" id="3.40.50.300">
    <property type="entry name" value="P-loop containing nucleotide triphosphate hydrolases"/>
    <property type="match status" value="2"/>
</dbReference>
<evidence type="ECO:0000256" key="2">
    <source>
        <dbReference type="SAM" id="Coils"/>
    </source>
</evidence>
<proteinExistence type="predicted"/>
<dbReference type="SMART" id="SM00968">
    <property type="entry name" value="SMC_hinge"/>
    <property type="match status" value="1"/>
</dbReference>
<evidence type="ECO:0000259" key="4">
    <source>
        <dbReference type="SMART" id="SM00968"/>
    </source>
</evidence>
<dbReference type="Gene3D" id="1.20.1060.20">
    <property type="match status" value="1"/>
</dbReference>
<feature type="domain" description="AAA+ ATPase" evidence="3">
    <location>
        <begin position="22"/>
        <end position="821"/>
    </location>
</feature>
<evidence type="ECO:0000313" key="6">
    <source>
        <dbReference type="Proteomes" id="UP000646946"/>
    </source>
</evidence>
<dbReference type="InterPro" id="IPR003593">
    <property type="entry name" value="AAA+_ATPase"/>
</dbReference>
<dbReference type="GO" id="GO:0051276">
    <property type="term" value="P:chromosome organization"/>
    <property type="evidence" value="ECO:0007669"/>
    <property type="project" value="InterPro"/>
</dbReference>
<dbReference type="EMBL" id="DVAB01000023">
    <property type="protein sequence ID" value="HIK00392.1"/>
    <property type="molecule type" value="Genomic_DNA"/>
</dbReference>
<dbReference type="SMART" id="SM00382">
    <property type="entry name" value="AAA"/>
    <property type="match status" value="1"/>
</dbReference>
<evidence type="ECO:0000259" key="3">
    <source>
        <dbReference type="SMART" id="SM00382"/>
    </source>
</evidence>
<evidence type="ECO:0000313" key="5">
    <source>
        <dbReference type="EMBL" id="HIK00392.1"/>
    </source>
</evidence>
<dbReference type="InterPro" id="IPR036277">
    <property type="entry name" value="SMC_hinge_sf"/>
</dbReference>
<gene>
    <name evidence="5" type="ORF">H1016_02515</name>
</gene>
<accession>A0A832URR5</accession>
<comment type="caution">
    <text evidence="5">The sequence shown here is derived from an EMBL/GenBank/DDBJ whole genome shotgun (WGS) entry which is preliminary data.</text>
</comment>
<dbReference type="AlphaFoldDB" id="A0A832URR5"/>
<feature type="coiled-coil region" evidence="2">
    <location>
        <begin position="166"/>
        <end position="214"/>
    </location>
</feature>
<dbReference type="Pfam" id="PF06470">
    <property type="entry name" value="SMC_hinge"/>
    <property type="match status" value="1"/>
</dbReference>
<sequence length="831" mass="93991">MIKSIELQGFKSFDRRISIPLSKGITAIVGPNGSGKSNIVDAFCFVLGRTSAKSMRADRLTHLINNGGTKKQPAPFLEVALGFDNSDGKFAVDSEEVKITRRLTRNGTMTYKINDDKCTRSQLIDILSLSRLNPEGYNIILQGDITAFIDMDPVQRRGIIDEICGIAEYDAKKIEAQKDLTRVEENIKEIVIMMSERKKRIDDLAKEKEDAERYQLYKTDLSRVEANLAYSKTKKIEAESLQISSELKVREDEEKEVLKNLRAVESGISKKERELNELDKRLIREGGEEQFNIRAEIENLKTRVQVAESKIASKKAEISGIDSIISRLQSIAEEEEDTKVLTLKQNVKGIHGTVSNLYKVDAKYAAAIDSSVGGRANYIVVENENVALECIEFLKKNQIGRATFLPLSLIRGQELEHAKEKGILGLAINYVKFDSKYKKIFEYVFGNTYVVEDLRKIKPLLGKYRLVSLDGDLADKSGAISGGYKRLQQSKASTEIENYIQKRDSLLDEIEALKIEINDLNGRLKTSNEKETKFGTEFQGLRTMRDLIEGELEKMRSERENISNEHDAVVRKVGDLRVIKATVDQRLDDARINLKRFAQQKFEEIEVGQAERQVDEFMRKITALEPVNMKAMQEYELEVQSFKEFEGKFNKLQEERKSVLNFIDEIEGRKKEVFFGTFNKVAEEFSKIFPKLSPSGEAKLILEKPEDPLNGGMLVESRPAGKKFQSLELLSGGEKVLTALAFLFALQRFKPAPLYILDEVDAALDQHNSLRFVELLRENIGNGQMLIISHNPAVIKKVDRLFGISMTAEGASRLIGLDLTEYQAAPIPRAE</sequence>
<dbReference type="InterPro" id="IPR003395">
    <property type="entry name" value="RecF/RecN/SMC_N"/>
</dbReference>